<reference evidence="1 2" key="1">
    <citation type="journal article" date="2019" name="Commun. Biol.">
        <title>The bagworm genome reveals a unique fibroin gene that provides high tensile strength.</title>
        <authorList>
            <person name="Kono N."/>
            <person name="Nakamura H."/>
            <person name="Ohtoshi R."/>
            <person name="Tomita M."/>
            <person name="Numata K."/>
            <person name="Arakawa K."/>
        </authorList>
    </citation>
    <scope>NUCLEOTIDE SEQUENCE [LARGE SCALE GENOMIC DNA]</scope>
</reference>
<evidence type="ECO:0000313" key="1">
    <source>
        <dbReference type="EMBL" id="GBP79239.1"/>
    </source>
</evidence>
<proteinExistence type="predicted"/>
<dbReference type="AlphaFoldDB" id="A0A4C1YX53"/>
<comment type="caution">
    <text evidence="1">The sequence shown here is derived from an EMBL/GenBank/DDBJ whole genome shotgun (WGS) entry which is preliminary data.</text>
</comment>
<accession>A0A4C1YX53</accession>
<keyword evidence="2" id="KW-1185">Reference proteome</keyword>
<evidence type="ECO:0000313" key="2">
    <source>
        <dbReference type="Proteomes" id="UP000299102"/>
    </source>
</evidence>
<dbReference type="EMBL" id="BGZK01001406">
    <property type="protein sequence ID" value="GBP79239.1"/>
    <property type="molecule type" value="Genomic_DNA"/>
</dbReference>
<evidence type="ECO:0008006" key="3">
    <source>
        <dbReference type="Google" id="ProtNLM"/>
    </source>
</evidence>
<dbReference type="OrthoDB" id="10017160at2759"/>
<dbReference type="Proteomes" id="UP000299102">
    <property type="component" value="Unassembled WGS sequence"/>
</dbReference>
<protein>
    <recommendedName>
        <fullName evidence="3">Mos1 transposase HTH domain-containing protein</fullName>
    </recommendedName>
</protein>
<name>A0A4C1YX53_EUMVA</name>
<sequence length="199" mass="22455">MRKYISGVKQIYRGEFHSQVPAWRRVWCGQRASLYVPKSEKRIVRLRFFLSQHYRLRDRSKELCTAMEMAVFRPIATERAAAVIDECRDGRPSTAVNNKKIDVVRRIIEADRHVTYHDIWASLGIAVRDDVRTAAAGGARAEPVGSRYLIVPIWKITFPCIGASSAGRRLAGAGWRCPHLLDLVNIRQRSARAGRGGAA</sequence>
<organism evidence="1 2">
    <name type="scientific">Eumeta variegata</name>
    <name type="common">Bagworm moth</name>
    <name type="synonym">Eumeta japonica</name>
    <dbReference type="NCBI Taxonomy" id="151549"/>
    <lineage>
        <taxon>Eukaryota</taxon>
        <taxon>Metazoa</taxon>
        <taxon>Ecdysozoa</taxon>
        <taxon>Arthropoda</taxon>
        <taxon>Hexapoda</taxon>
        <taxon>Insecta</taxon>
        <taxon>Pterygota</taxon>
        <taxon>Neoptera</taxon>
        <taxon>Endopterygota</taxon>
        <taxon>Lepidoptera</taxon>
        <taxon>Glossata</taxon>
        <taxon>Ditrysia</taxon>
        <taxon>Tineoidea</taxon>
        <taxon>Psychidae</taxon>
        <taxon>Oiketicinae</taxon>
        <taxon>Eumeta</taxon>
    </lineage>
</organism>
<gene>
    <name evidence="1" type="ORF">EVAR_87334_1</name>
</gene>